<dbReference type="PANTHER" id="PTHR20863:SF28">
    <property type="entry name" value="ACYL CARRIER PROTEIN, MITOCHONDRIAL"/>
    <property type="match status" value="1"/>
</dbReference>
<evidence type="ECO:0000256" key="15">
    <source>
        <dbReference type="ARBA" id="ARBA00063067"/>
    </source>
</evidence>
<comment type="function">
    <text evidence="14">Carrier of the growing fatty acid chain in fatty acid biosynthesis. May be involved in the synthesis of short and medium chain fatty acids. Accessory and non-catalytic subunit of the mitochondrial membrane respiratory chain NADH dehydrogenase (Complex I), which functions in the transfer of electrons from NADH to the respiratory chain.</text>
</comment>
<keyword evidence="9" id="KW-0809">Transit peptide</keyword>
<name>A0A7S3VMD8_DUNTE</name>
<evidence type="ECO:0000256" key="14">
    <source>
        <dbReference type="ARBA" id="ARBA00057783"/>
    </source>
</evidence>
<evidence type="ECO:0000256" key="2">
    <source>
        <dbReference type="ARBA" id="ARBA00005194"/>
    </source>
</evidence>
<keyword evidence="7" id="KW-0597">Phosphoprotein</keyword>
<comment type="subcellular location">
    <subcellularLocation>
        <location evidence="1">Mitochondrion</location>
    </subcellularLocation>
</comment>
<reference evidence="18" key="1">
    <citation type="submission" date="2021-01" db="EMBL/GenBank/DDBJ databases">
        <authorList>
            <person name="Corre E."/>
            <person name="Pelletier E."/>
            <person name="Niang G."/>
            <person name="Scheremetjew M."/>
            <person name="Finn R."/>
            <person name="Kale V."/>
            <person name="Holt S."/>
            <person name="Cochrane G."/>
            <person name="Meng A."/>
            <person name="Brown T."/>
            <person name="Cohen L."/>
        </authorList>
    </citation>
    <scope>NUCLEOTIDE SEQUENCE</scope>
    <source>
        <strain evidence="18">CCMP1320</strain>
    </source>
</reference>
<dbReference type="InterPro" id="IPR006162">
    <property type="entry name" value="Ppantetheine_attach_site"/>
</dbReference>
<keyword evidence="10" id="KW-0249">Electron transport</keyword>
<dbReference type="EMBL" id="HBIP01015818">
    <property type="protein sequence ID" value="CAE0494140.1"/>
    <property type="molecule type" value="Transcribed_RNA"/>
</dbReference>
<comment type="similarity">
    <text evidence="3">Belongs to the acyl carrier protein (ACP) family.</text>
</comment>
<dbReference type="PROSITE" id="PS00012">
    <property type="entry name" value="PHOSPHOPANTETHEINE"/>
    <property type="match status" value="1"/>
</dbReference>
<keyword evidence="6 16" id="KW-0444">Lipid biosynthesis</keyword>
<evidence type="ECO:0000256" key="9">
    <source>
        <dbReference type="ARBA" id="ARBA00022946"/>
    </source>
</evidence>
<evidence type="ECO:0000256" key="7">
    <source>
        <dbReference type="ARBA" id="ARBA00022553"/>
    </source>
</evidence>
<organism evidence="18">
    <name type="scientific">Dunaliella tertiolecta</name>
    <name type="common">Green alga</name>
    <dbReference type="NCBI Taxonomy" id="3047"/>
    <lineage>
        <taxon>Eukaryota</taxon>
        <taxon>Viridiplantae</taxon>
        <taxon>Chlorophyta</taxon>
        <taxon>core chlorophytes</taxon>
        <taxon>Chlorophyceae</taxon>
        <taxon>CS clade</taxon>
        <taxon>Chlamydomonadales</taxon>
        <taxon>Dunaliellaceae</taxon>
        <taxon>Dunaliella</taxon>
    </lineage>
</organism>
<evidence type="ECO:0000256" key="10">
    <source>
        <dbReference type="ARBA" id="ARBA00022982"/>
    </source>
</evidence>
<dbReference type="SUPFAM" id="SSF47336">
    <property type="entry name" value="ACP-like"/>
    <property type="match status" value="1"/>
</dbReference>
<dbReference type="InterPro" id="IPR036736">
    <property type="entry name" value="ACP-like_sf"/>
</dbReference>
<keyword evidence="8" id="KW-0276">Fatty acid metabolism</keyword>
<dbReference type="InterPro" id="IPR009081">
    <property type="entry name" value="PP-bd_ACP"/>
</dbReference>
<evidence type="ECO:0000259" key="17">
    <source>
        <dbReference type="PROSITE" id="PS50075"/>
    </source>
</evidence>
<accession>A0A7S3VMD8</accession>
<protein>
    <recommendedName>
        <fullName evidence="16">Acyl carrier protein</fullName>
    </recommendedName>
</protein>
<dbReference type="InterPro" id="IPR003231">
    <property type="entry name" value="ACP"/>
</dbReference>
<keyword evidence="4" id="KW-0813">Transport</keyword>
<comment type="pathway">
    <text evidence="2">Lipid metabolism; fatty acid biosynthesis.</text>
</comment>
<dbReference type="Pfam" id="PF00550">
    <property type="entry name" value="PP-binding"/>
    <property type="match status" value="1"/>
</dbReference>
<evidence type="ECO:0000256" key="6">
    <source>
        <dbReference type="ARBA" id="ARBA00022516"/>
    </source>
</evidence>
<dbReference type="GO" id="GO:0000036">
    <property type="term" value="F:acyl carrier activity"/>
    <property type="evidence" value="ECO:0007669"/>
    <property type="project" value="TreeGrafter"/>
</dbReference>
<gene>
    <name evidence="18" type="ORF">DTER00134_LOCUS9213</name>
</gene>
<feature type="domain" description="Carrier" evidence="17">
    <location>
        <begin position="45"/>
        <end position="120"/>
    </location>
</feature>
<evidence type="ECO:0000256" key="12">
    <source>
        <dbReference type="ARBA" id="ARBA00023128"/>
    </source>
</evidence>
<evidence type="ECO:0000256" key="5">
    <source>
        <dbReference type="ARBA" id="ARBA00022450"/>
    </source>
</evidence>
<dbReference type="NCBIfam" id="NF002148">
    <property type="entry name" value="PRK00982.1-2"/>
    <property type="match status" value="1"/>
</dbReference>
<evidence type="ECO:0000256" key="4">
    <source>
        <dbReference type="ARBA" id="ARBA00022448"/>
    </source>
</evidence>
<proteinExistence type="inferred from homology"/>
<dbReference type="PROSITE" id="PS50075">
    <property type="entry name" value="CARRIER"/>
    <property type="match status" value="1"/>
</dbReference>
<keyword evidence="11" id="KW-0443">Lipid metabolism</keyword>
<sequence>MLGPLRSAVLRHLRIPASIPSQQALAPTFSQIISRGFAGGFLDRDKVTERVVYVTKHFDKVDPSKVMPTATFDKDLGLDSLDVVELVMALEEEFGVEIPDAEADKISSIQDAVNYLMSNPLAK</sequence>
<dbReference type="HAMAP" id="MF_01217">
    <property type="entry name" value="Acyl_carrier"/>
    <property type="match status" value="1"/>
</dbReference>
<dbReference type="GO" id="GO:0000035">
    <property type="term" value="F:acyl binding"/>
    <property type="evidence" value="ECO:0007669"/>
    <property type="project" value="TreeGrafter"/>
</dbReference>
<keyword evidence="5 16" id="KW-0596">Phosphopantetheine</keyword>
<evidence type="ECO:0000256" key="16">
    <source>
        <dbReference type="RuleBase" id="RU000722"/>
    </source>
</evidence>
<dbReference type="PANTHER" id="PTHR20863">
    <property type="entry name" value="ACYL CARRIER PROTEIN"/>
    <property type="match status" value="1"/>
</dbReference>
<keyword evidence="13 16" id="KW-0275">Fatty acid biosynthesis</keyword>
<evidence type="ECO:0000256" key="11">
    <source>
        <dbReference type="ARBA" id="ARBA00023098"/>
    </source>
</evidence>
<evidence type="ECO:0000256" key="13">
    <source>
        <dbReference type="ARBA" id="ARBA00023160"/>
    </source>
</evidence>
<dbReference type="GO" id="GO:0005739">
    <property type="term" value="C:mitochondrion"/>
    <property type="evidence" value="ECO:0007669"/>
    <property type="project" value="UniProtKB-SubCell"/>
</dbReference>
<evidence type="ECO:0000256" key="8">
    <source>
        <dbReference type="ARBA" id="ARBA00022832"/>
    </source>
</evidence>
<dbReference type="FunFam" id="1.10.1200.10:FF:000003">
    <property type="entry name" value="Acyl carrier protein"/>
    <property type="match status" value="1"/>
</dbReference>
<evidence type="ECO:0000256" key="1">
    <source>
        <dbReference type="ARBA" id="ARBA00004173"/>
    </source>
</evidence>
<evidence type="ECO:0000256" key="3">
    <source>
        <dbReference type="ARBA" id="ARBA00010930"/>
    </source>
</evidence>
<evidence type="ECO:0000313" key="18">
    <source>
        <dbReference type="EMBL" id="CAE0494140.1"/>
    </source>
</evidence>
<comment type="subunit">
    <text evidence="15">Complex I is composed of at least 49 different subunits.</text>
</comment>
<keyword evidence="12" id="KW-0496">Mitochondrion</keyword>
<dbReference type="NCBIfam" id="TIGR00517">
    <property type="entry name" value="acyl_carrier"/>
    <property type="match status" value="1"/>
</dbReference>
<dbReference type="Gene3D" id="1.10.1200.10">
    <property type="entry name" value="ACP-like"/>
    <property type="match status" value="1"/>
</dbReference>
<dbReference type="AlphaFoldDB" id="A0A7S3VMD8"/>